<evidence type="ECO:0000313" key="3">
    <source>
        <dbReference type="Proteomes" id="UP000782880"/>
    </source>
</evidence>
<comment type="caution">
    <text evidence="2">The sequence shown here is derived from an EMBL/GenBank/DDBJ whole genome shotgun (WGS) entry which is preliminary data.</text>
</comment>
<keyword evidence="1" id="KW-0812">Transmembrane</keyword>
<organism evidence="2 3">
    <name type="scientific">Subdoligranulum variabile</name>
    <dbReference type="NCBI Taxonomy" id="214851"/>
    <lineage>
        <taxon>Bacteria</taxon>
        <taxon>Bacillati</taxon>
        <taxon>Bacillota</taxon>
        <taxon>Clostridia</taxon>
        <taxon>Eubacteriales</taxon>
        <taxon>Oscillospiraceae</taxon>
        <taxon>Subdoligranulum</taxon>
    </lineage>
</organism>
<keyword evidence="1" id="KW-1133">Transmembrane helix</keyword>
<gene>
    <name evidence="2" type="ORF">K8V20_08010</name>
</gene>
<feature type="transmembrane region" description="Helical" evidence="1">
    <location>
        <begin position="24"/>
        <end position="44"/>
    </location>
</feature>
<feature type="transmembrane region" description="Helical" evidence="1">
    <location>
        <begin position="372"/>
        <end position="392"/>
    </location>
</feature>
<proteinExistence type="predicted"/>
<feature type="transmembrane region" description="Helical" evidence="1">
    <location>
        <begin position="162"/>
        <end position="180"/>
    </location>
</feature>
<name>A0A921LNY0_9FIRM</name>
<feature type="transmembrane region" description="Helical" evidence="1">
    <location>
        <begin position="315"/>
        <end position="336"/>
    </location>
</feature>
<protein>
    <submittedName>
        <fullName evidence="2">Uncharacterized protein</fullName>
    </submittedName>
</protein>
<feature type="transmembrane region" description="Helical" evidence="1">
    <location>
        <begin position="348"/>
        <end position="366"/>
    </location>
</feature>
<dbReference type="AlphaFoldDB" id="A0A921LNY0"/>
<evidence type="ECO:0000256" key="1">
    <source>
        <dbReference type="SAM" id="Phobius"/>
    </source>
</evidence>
<feature type="transmembrane region" description="Helical" evidence="1">
    <location>
        <begin position="399"/>
        <end position="420"/>
    </location>
</feature>
<dbReference type="Proteomes" id="UP000782880">
    <property type="component" value="Unassembled WGS sequence"/>
</dbReference>
<feature type="transmembrane region" description="Helical" evidence="1">
    <location>
        <begin position="135"/>
        <end position="156"/>
    </location>
</feature>
<reference evidence="2" key="1">
    <citation type="journal article" date="2021" name="PeerJ">
        <title>Extensive microbial diversity within the chicken gut microbiome revealed by metagenomics and culture.</title>
        <authorList>
            <person name="Gilroy R."/>
            <person name="Ravi A."/>
            <person name="Getino M."/>
            <person name="Pursley I."/>
            <person name="Horton D.L."/>
            <person name="Alikhan N.F."/>
            <person name="Baker D."/>
            <person name="Gharbi K."/>
            <person name="Hall N."/>
            <person name="Watson M."/>
            <person name="Adriaenssens E.M."/>
            <person name="Foster-Nyarko E."/>
            <person name="Jarju S."/>
            <person name="Secka A."/>
            <person name="Antonio M."/>
            <person name="Oren A."/>
            <person name="Chaudhuri R.R."/>
            <person name="La Ragione R."/>
            <person name="Hildebrand F."/>
            <person name="Pallen M.J."/>
        </authorList>
    </citation>
    <scope>NUCLEOTIDE SEQUENCE</scope>
    <source>
        <strain evidence="2">ChiBcec21-2208</strain>
    </source>
</reference>
<dbReference type="EMBL" id="DYVE01000208">
    <property type="protein sequence ID" value="HJG28569.1"/>
    <property type="molecule type" value="Genomic_DNA"/>
</dbReference>
<feature type="transmembrane region" description="Helical" evidence="1">
    <location>
        <begin position="106"/>
        <end position="128"/>
    </location>
</feature>
<sequence>MPSLSLCKPRISLRLPPLQREKKWHYAWMLFSWACLIFVCLRGWQVIQGRMYYLLDSDMSSDLVLSYLLRKEHALLSTNWFYSTELHVFHNHWVFTPLFFLFDNWLQVRTIGTAIILLCMLASCWYFCRQAGIGTLFPAVAAVLVSPMSDAYFRIALLTVSYPPYLTASFLCLGMLLQYVRSERRRTRTILLVLQFLFSLLIGLGGLRQVVTFYLPLFLTALALSVAASPARAGSTLPELPTPERRLLTGSTLATAASVIGWMLNTRVLSHYYHYSSQEGVKFSAFDGERLERLFYGWLESFGFRTGEYVTSPQLLYNAFCFLALLILVCAYISLLRCPGRYTLAERTFYLLSFFSFVVYQGLYLFTDMVYYTRYNIPVVVLMMPVVVDYLYRLPRCRLWRGILLGGMAGLLLWCVNDYYTQLWPKNMTSSQEAAVTALRVAGYTEGYATFWNANVMVEISNGAFDIRVWKPGEDVTDPNALYEWLQTEEHMETTPEGPVFVFLNKTEAEYETPSQRLTQGTVEYEDEHYIAIGYPSYEAMCADFSD</sequence>
<evidence type="ECO:0000313" key="2">
    <source>
        <dbReference type="EMBL" id="HJG28569.1"/>
    </source>
</evidence>
<keyword evidence="1" id="KW-0472">Membrane</keyword>
<accession>A0A921LNY0</accession>
<reference evidence="2" key="2">
    <citation type="submission" date="2021-09" db="EMBL/GenBank/DDBJ databases">
        <authorList>
            <person name="Gilroy R."/>
        </authorList>
    </citation>
    <scope>NUCLEOTIDE SEQUENCE</scope>
    <source>
        <strain evidence="2">ChiBcec21-2208</strain>
    </source>
</reference>
<feature type="transmembrane region" description="Helical" evidence="1">
    <location>
        <begin position="189"/>
        <end position="207"/>
    </location>
</feature>